<feature type="compositionally biased region" description="Basic and acidic residues" evidence="2">
    <location>
        <begin position="255"/>
        <end position="264"/>
    </location>
</feature>
<evidence type="ECO:0000256" key="2">
    <source>
        <dbReference type="SAM" id="MobiDB-lite"/>
    </source>
</evidence>
<dbReference type="EMBL" id="LWDX02030671">
    <property type="protein sequence ID" value="OEL28154.1"/>
    <property type="molecule type" value="Genomic_DNA"/>
</dbReference>
<feature type="compositionally biased region" description="Polar residues" evidence="2">
    <location>
        <begin position="148"/>
        <end position="164"/>
    </location>
</feature>
<evidence type="ECO:0000313" key="3">
    <source>
        <dbReference type="EMBL" id="OEL28154.1"/>
    </source>
</evidence>
<organism evidence="3 4">
    <name type="scientific">Dichanthelium oligosanthes</name>
    <dbReference type="NCBI Taxonomy" id="888268"/>
    <lineage>
        <taxon>Eukaryota</taxon>
        <taxon>Viridiplantae</taxon>
        <taxon>Streptophyta</taxon>
        <taxon>Embryophyta</taxon>
        <taxon>Tracheophyta</taxon>
        <taxon>Spermatophyta</taxon>
        <taxon>Magnoliopsida</taxon>
        <taxon>Liliopsida</taxon>
        <taxon>Poales</taxon>
        <taxon>Poaceae</taxon>
        <taxon>PACMAD clade</taxon>
        <taxon>Panicoideae</taxon>
        <taxon>Panicodae</taxon>
        <taxon>Paniceae</taxon>
        <taxon>Dichantheliinae</taxon>
        <taxon>Dichanthelium</taxon>
    </lineage>
</organism>
<reference evidence="3 4" key="1">
    <citation type="submission" date="2016-09" db="EMBL/GenBank/DDBJ databases">
        <title>The draft genome of Dichanthelium oligosanthes: A C3 panicoid grass species.</title>
        <authorList>
            <person name="Studer A.J."/>
            <person name="Schnable J.C."/>
            <person name="Brutnell T.P."/>
        </authorList>
    </citation>
    <scope>NUCLEOTIDE SEQUENCE [LARGE SCALE GENOMIC DNA]</scope>
    <source>
        <strain evidence="4">cv. Kellogg 1175</strain>
        <tissue evidence="3">Leaf</tissue>
    </source>
</reference>
<accession>A0A1E5VSV2</accession>
<keyword evidence="4" id="KW-1185">Reference proteome</keyword>
<feature type="compositionally biased region" description="Basic residues" evidence="2">
    <location>
        <begin position="265"/>
        <end position="274"/>
    </location>
</feature>
<name>A0A1E5VSV2_9POAL</name>
<feature type="region of interest" description="Disordered" evidence="2">
    <location>
        <begin position="143"/>
        <end position="168"/>
    </location>
</feature>
<sequence length="328" mass="35364">MAATYNFDLLELADGESGDAAVSVIVGKKKTEAVAAKPADAAEAAAKEKAAATRHFYYTKLQHDNGVRKCEQEMKRLRKVLIKLRGDEAKLKEQGGNEGRIRELSEEQRKLRQEQRKLRQEEAILVPLRNAFYTEHNITLPVNKKRSGNNLQGANADSGSNSEDVNGNVCNNNGGGNCGYSERQVYVPKVKASSDDGTEAEEKLKGNVLFASETEQKEANADNAYAVPASEFSRDAAQGGPNNGQGAQTGTSRPFQKERLNGSEKRKKRNSKKKSGNEPEKVRKQDSGVDGSNKQAAQTKVSAHNGNGASGHGNGAARGDYYAPPGDG</sequence>
<proteinExistence type="predicted"/>
<dbReference type="Proteomes" id="UP000095767">
    <property type="component" value="Unassembled WGS sequence"/>
</dbReference>
<dbReference type="AlphaFoldDB" id="A0A1E5VSV2"/>
<protein>
    <submittedName>
        <fullName evidence="3">Uncharacterized protein</fullName>
    </submittedName>
</protein>
<feature type="compositionally biased region" description="Polar residues" evidence="2">
    <location>
        <begin position="290"/>
        <end position="301"/>
    </location>
</feature>
<evidence type="ECO:0000256" key="1">
    <source>
        <dbReference type="SAM" id="Coils"/>
    </source>
</evidence>
<gene>
    <name evidence="3" type="ORF">BAE44_0010826</name>
</gene>
<feature type="compositionally biased region" description="Basic and acidic residues" evidence="2">
    <location>
        <begin position="275"/>
        <end position="287"/>
    </location>
</feature>
<keyword evidence="1" id="KW-0175">Coiled coil</keyword>
<feature type="coiled-coil region" evidence="1">
    <location>
        <begin position="67"/>
        <end position="124"/>
    </location>
</feature>
<feature type="region of interest" description="Disordered" evidence="2">
    <location>
        <begin position="209"/>
        <end position="328"/>
    </location>
</feature>
<dbReference type="OrthoDB" id="686299at2759"/>
<feature type="non-terminal residue" evidence="3">
    <location>
        <position position="328"/>
    </location>
</feature>
<evidence type="ECO:0000313" key="4">
    <source>
        <dbReference type="Proteomes" id="UP000095767"/>
    </source>
</evidence>
<comment type="caution">
    <text evidence="3">The sequence shown here is derived from an EMBL/GenBank/DDBJ whole genome shotgun (WGS) entry which is preliminary data.</text>
</comment>
<feature type="compositionally biased region" description="Low complexity" evidence="2">
    <location>
        <begin position="236"/>
        <end position="251"/>
    </location>
</feature>